<evidence type="ECO:0000313" key="2">
    <source>
        <dbReference type="Proteomes" id="UP000245720"/>
    </source>
</evidence>
<dbReference type="AlphaFoldDB" id="A0A315XTF6"/>
<evidence type="ECO:0000313" key="1">
    <source>
        <dbReference type="EMBL" id="PWJ10088.1"/>
    </source>
</evidence>
<accession>A0A315XTF6</accession>
<dbReference type="PROSITE" id="PS51257">
    <property type="entry name" value="PROKAR_LIPOPROTEIN"/>
    <property type="match status" value="1"/>
</dbReference>
<dbReference type="Proteomes" id="UP000245720">
    <property type="component" value="Unassembled WGS sequence"/>
</dbReference>
<reference evidence="1 2" key="1">
    <citation type="submission" date="2018-05" db="EMBL/GenBank/DDBJ databases">
        <title>The Hungate 1000. A catalogue of reference genomes from the rumen microbiome.</title>
        <authorList>
            <person name="Kelly W."/>
        </authorList>
    </citation>
    <scope>NUCLEOTIDE SEQUENCE [LARGE SCALE GENOMIC DNA]</scope>
    <source>
        <strain evidence="1 2">SAb67</strain>
    </source>
</reference>
<dbReference type="RefSeq" id="WP_109727853.1">
    <property type="nucleotide sequence ID" value="NZ_CACVSX010000050.1"/>
</dbReference>
<protein>
    <submittedName>
        <fullName evidence="1">Uncharacterized protein</fullName>
    </submittedName>
</protein>
<dbReference type="EMBL" id="QGDI01000016">
    <property type="protein sequence ID" value="PWJ10088.1"/>
    <property type="molecule type" value="Genomic_DNA"/>
</dbReference>
<organism evidence="1 2">
    <name type="scientific">Ruminococcus flavefaciens</name>
    <dbReference type="NCBI Taxonomy" id="1265"/>
    <lineage>
        <taxon>Bacteria</taxon>
        <taxon>Bacillati</taxon>
        <taxon>Bacillota</taxon>
        <taxon>Clostridia</taxon>
        <taxon>Eubacteriales</taxon>
        <taxon>Oscillospiraceae</taxon>
        <taxon>Ruminococcus</taxon>
    </lineage>
</organism>
<gene>
    <name evidence="1" type="ORF">IE37_03180</name>
</gene>
<proteinExistence type="predicted"/>
<sequence>MKKITATILSCILIGCTAVSCGSKKEENTASKVLPAEADACIKDFVNNVFEGDGNGMLNCMYPHALISGLKSSGLTKQLYSALEMGVDGSLDKCTTSDEVKISEKAMKGAGVYFDSYTNMLKVSAPPYTVSDGYKLKMNVTVKSGSQKDSTSEDIIVVDVDGEGWKIIPMDEETLESAADGGIG</sequence>
<dbReference type="OrthoDB" id="2168558at2"/>
<comment type="caution">
    <text evidence="1">The sequence shown here is derived from an EMBL/GenBank/DDBJ whole genome shotgun (WGS) entry which is preliminary data.</text>
</comment>
<name>A0A315XTF6_RUMFL</name>